<proteinExistence type="predicted"/>
<dbReference type="InParanoid" id="A0A1B7MNJ9"/>
<name>A0A1B7MNJ9_9AGAM</name>
<gene>
    <name evidence="1" type="ORF">K503DRAFT_803796</name>
</gene>
<protein>
    <submittedName>
        <fullName evidence="1">Uncharacterized protein</fullName>
    </submittedName>
</protein>
<keyword evidence="2" id="KW-1185">Reference proteome</keyword>
<evidence type="ECO:0000313" key="1">
    <source>
        <dbReference type="EMBL" id="OAX34182.1"/>
    </source>
</evidence>
<dbReference type="EMBL" id="KV448647">
    <property type="protein sequence ID" value="OAX34182.1"/>
    <property type="molecule type" value="Genomic_DNA"/>
</dbReference>
<dbReference type="OrthoDB" id="2637563at2759"/>
<accession>A0A1B7MNJ9</accession>
<evidence type="ECO:0000313" key="2">
    <source>
        <dbReference type="Proteomes" id="UP000092154"/>
    </source>
</evidence>
<dbReference type="AlphaFoldDB" id="A0A1B7MNJ9"/>
<sequence>MRKVILVVPEPGRIKTPLELQQGTHHDWILTALPHGELNYLMGIKHLNGLIFAAQPDKNHQVPTDHVMVHINELVRYPGPSDLRPCYMDFQTFSEIIFMSRENLQQAMKGFTAIWGGLDLTKNPYEAPVRFHNRSGSPRRAGDLHCTFPEYLLALRRLEKILPIWPGTAESRAASSDHNITTRLDAIAREVTQSHRPTTHLLEKKPPDHCTTSWILKCEASQSKNHTKILWDGGMPCNLEEGGCRWMVQHYVPEWARVGQWRCLMVDMAPFYIIHEPSQNPGSSSLTLPYCREDGWTLKELTCMLTSNPDQQDFMSREGGTREQIQAANDEIHRFLKQTLEIFIVAEEKELNNRGLKIRSSLRVSARVDLSITKNPETQELDYFVSGISRGPGMVLYGSSSARNIQRYGLEYANPFIK</sequence>
<organism evidence="1 2">
    <name type="scientific">Rhizopogon vinicolor AM-OR11-026</name>
    <dbReference type="NCBI Taxonomy" id="1314800"/>
    <lineage>
        <taxon>Eukaryota</taxon>
        <taxon>Fungi</taxon>
        <taxon>Dikarya</taxon>
        <taxon>Basidiomycota</taxon>
        <taxon>Agaricomycotina</taxon>
        <taxon>Agaricomycetes</taxon>
        <taxon>Agaricomycetidae</taxon>
        <taxon>Boletales</taxon>
        <taxon>Suillineae</taxon>
        <taxon>Rhizopogonaceae</taxon>
        <taxon>Rhizopogon</taxon>
    </lineage>
</organism>
<dbReference type="Proteomes" id="UP000092154">
    <property type="component" value="Unassembled WGS sequence"/>
</dbReference>
<reference evidence="1 2" key="1">
    <citation type="submission" date="2016-06" db="EMBL/GenBank/DDBJ databases">
        <title>Comparative genomics of the ectomycorrhizal sister species Rhizopogon vinicolor and Rhizopogon vesiculosus (Basidiomycota: Boletales) reveals a divergence of the mating type B locus.</title>
        <authorList>
            <consortium name="DOE Joint Genome Institute"/>
            <person name="Mujic A.B."/>
            <person name="Kuo A."/>
            <person name="Tritt A."/>
            <person name="Lipzen A."/>
            <person name="Chen C."/>
            <person name="Johnson J."/>
            <person name="Sharma A."/>
            <person name="Barry K."/>
            <person name="Grigoriev I.V."/>
            <person name="Spatafora J.W."/>
        </authorList>
    </citation>
    <scope>NUCLEOTIDE SEQUENCE [LARGE SCALE GENOMIC DNA]</scope>
    <source>
        <strain evidence="1 2">AM-OR11-026</strain>
    </source>
</reference>